<dbReference type="EMBL" id="CAADJG010000002">
    <property type="protein sequence ID" value="VFS71009.1"/>
    <property type="molecule type" value="Genomic_DNA"/>
</dbReference>
<sequence length="333" mass="36550">MSSTLREASKDALQVNDKTYHYYSLALAAKELGDLTRLPKSLKVLLENLLRWQDGDSVTAEDIHALAAWLKQAHADREIAYRPARVLMQDFTGVPAVVDLAAMREAVKRLGGDTAKVNPLSPVDLVIDHSVTVDRFGNDDAFEENVRLEMERNHERYAFLRWGQQAFSRFSVVPPGTGICHQVNLEYLGKAVWSEEHNGEWFAWPDTLVGTDSHTTMINGLGVLGWGVGGIEAEAAMLGQPVSMLIPDVVGFKLTGKLSEGITATDLVLTVTQMLRQHGVVGKFVEFYGDGLDSLPLADRATIANMAPEYGATCGFFPIDAVTLSYMRLSGPQ</sequence>
<gene>
    <name evidence="10" type="primary">acnA_1</name>
    <name evidence="10" type="ORF">NCTC13038_02221</name>
</gene>
<dbReference type="FunFam" id="3.30.499.10:FF:000002">
    <property type="entry name" value="Aconitate hydratase"/>
    <property type="match status" value="1"/>
</dbReference>
<dbReference type="Gene3D" id="3.30.499.10">
    <property type="entry name" value="Aconitase, domain 3"/>
    <property type="match status" value="1"/>
</dbReference>
<dbReference type="GO" id="GO:0003994">
    <property type="term" value="F:aconitate hydratase activity"/>
    <property type="evidence" value="ECO:0007669"/>
    <property type="project" value="UniProtKB-EC"/>
</dbReference>
<accession>A0A485BQX6</accession>
<dbReference type="PANTHER" id="PTHR11670">
    <property type="entry name" value="ACONITASE/IRON-RESPONSIVE ELEMENT FAMILY MEMBER"/>
    <property type="match status" value="1"/>
</dbReference>
<comment type="similarity">
    <text evidence="2">Belongs to the aconitase/IPM isomerase family.</text>
</comment>
<evidence type="ECO:0000256" key="4">
    <source>
        <dbReference type="ARBA" id="ARBA00022723"/>
    </source>
</evidence>
<dbReference type="Pfam" id="PF00330">
    <property type="entry name" value="Aconitase"/>
    <property type="match status" value="1"/>
</dbReference>
<dbReference type="GO" id="GO:0051536">
    <property type="term" value="F:iron-sulfur cluster binding"/>
    <property type="evidence" value="ECO:0007669"/>
    <property type="project" value="UniProtKB-KW"/>
</dbReference>
<evidence type="ECO:0000256" key="1">
    <source>
        <dbReference type="ARBA" id="ARBA00001966"/>
    </source>
</evidence>
<keyword evidence="4" id="KW-0479">Metal-binding</keyword>
<evidence type="ECO:0000256" key="3">
    <source>
        <dbReference type="ARBA" id="ARBA00012926"/>
    </source>
</evidence>
<evidence type="ECO:0000259" key="9">
    <source>
        <dbReference type="Pfam" id="PF00330"/>
    </source>
</evidence>
<reference evidence="10 11" key="1">
    <citation type="submission" date="2019-03" db="EMBL/GenBank/DDBJ databases">
        <authorList>
            <consortium name="Pathogen Informatics"/>
        </authorList>
    </citation>
    <scope>NUCLEOTIDE SEQUENCE [LARGE SCALE GENOMIC DNA]</scope>
    <source>
        <strain evidence="10 11">NCTC13038</strain>
    </source>
</reference>
<dbReference type="GO" id="GO:0046872">
    <property type="term" value="F:metal ion binding"/>
    <property type="evidence" value="ECO:0007669"/>
    <property type="project" value="UniProtKB-KW"/>
</dbReference>
<evidence type="ECO:0000256" key="8">
    <source>
        <dbReference type="ARBA" id="ARBA00023501"/>
    </source>
</evidence>
<evidence type="ECO:0000313" key="10">
    <source>
        <dbReference type="EMBL" id="VFS71009.1"/>
    </source>
</evidence>
<dbReference type="AlphaFoldDB" id="A0A485BQX6"/>
<proteinExistence type="inferred from homology"/>
<dbReference type="SUPFAM" id="SSF53732">
    <property type="entry name" value="Aconitase iron-sulfur domain"/>
    <property type="match status" value="1"/>
</dbReference>
<organism evidence="10 11">
    <name type="scientific">Raoultella terrigena</name>
    <name type="common">Klebsiella terrigena</name>
    <dbReference type="NCBI Taxonomy" id="577"/>
    <lineage>
        <taxon>Bacteria</taxon>
        <taxon>Pseudomonadati</taxon>
        <taxon>Pseudomonadota</taxon>
        <taxon>Gammaproteobacteria</taxon>
        <taxon>Enterobacterales</taxon>
        <taxon>Enterobacteriaceae</taxon>
        <taxon>Klebsiella/Raoultella group</taxon>
        <taxon>Raoultella</taxon>
    </lineage>
</organism>
<comment type="cofactor">
    <cofactor evidence="1">
        <name>[4Fe-4S] cluster</name>
        <dbReference type="ChEBI" id="CHEBI:49883"/>
    </cofactor>
</comment>
<dbReference type="InterPro" id="IPR006249">
    <property type="entry name" value="Aconitase/IRP2"/>
</dbReference>
<dbReference type="EC" id="4.2.1.3" evidence="3"/>
<feature type="domain" description="Aconitase/3-isopropylmalate dehydratase large subunit alpha/beta/alpha" evidence="9">
    <location>
        <begin position="71"/>
        <end position="331"/>
    </location>
</feature>
<keyword evidence="6" id="KW-0411">Iron-sulfur</keyword>
<evidence type="ECO:0000313" key="11">
    <source>
        <dbReference type="Proteomes" id="UP000332594"/>
    </source>
</evidence>
<evidence type="ECO:0000256" key="6">
    <source>
        <dbReference type="ARBA" id="ARBA00023014"/>
    </source>
</evidence>
<dbReference type="InterPro" id="IPR036008">
    <property type="entry name" value="Aconitase_4Fe-4S_dom"/>
</dbReference>
<dbReference type="InterPro" id="IPR015931">
    <property type="entry name" value="Acnase/IPM_dHydase_lsu_aba_1/3"/>
</dbReference>
<name>A0A485BQX6_RAOTE</name>
<dbReference type="InterPro" id="IPR001030">
    <property type="entry name" value="Acoase/IPM_deHydtase_lsu_aba"/>
</dbReference>
<evidence type="ECO:0000256" key="7">
    <source>
        <dbReference type="ARBA" id="ARBA00023239"/>
    </source>
</evidence>
<comment type="catalytic activity">
    <reaction evidence="8">
        <text>citrate = D-threo-isocitrate</text>
        <dbReference type="Rhea" id="RHEA:10336"/>
        <dbReference type="ChEBI" id="CHEBI:15562"/>
        <dbReference type="ChEBI" id="CHEBI:16947"/>
        <dbReference type="EC" id="4.2.1.3"/>
    </reaction>
</comment>
<keyword evidence="5" id="KW-0408">Iron</keyword>
<dbReference type="Proteomes" id="UP000332594">
    <property type="component" value="Unassembled WGS sequence"/>
</dbReference>
<evidence type="ECO:0000256" key="2">
    <source>
        <dbReference type="ARBA" id="ARBA00007185"/>
    </source>
</evidence>
<protein>
    <recommendedName>
        <fullName evidence="3">aconitate hydratase</fullName>
        <ecNumber evidence="3">4.2.1.3</ecNumber>
    </recommendedName>
</protein>
<keyword evidence="7 10" id="KW-0456">Lyase</keyword>
<dbReference type="PRINTS" id="PR00415">
    <property type="entry name" value="ACONITASE"/>
</dbReference>
<evidence type="ECO:0000256" key="5">
    <source>
        <dbReference type="ARBA" id="ARBA00023004"/>
    </source>
</evidence>